<keyword evidence="3" id="KW-1185">Reference proteome</keyword>
<sequence>MSEFNDLREVMSAEQADGDLFDWQAVEAELGMRLPSDYKEFMSVYGTGSVGTEGLTVLSPTAPEGYPYRGGGMADESVNLREMWNDRWDKDVVIPGLDVPEQLLAWGVGHGAPDLYGWIMTSAEPDEWPVVVWRRDEDPDFVSFDMGMVEFLRRLTTGDLPENPASNDLVWGMRKPYIGWRAKLA</sequence>
<evidence type="ECO:0000313" key="3">
    <source>
        <dbReference type="Proteomes" id="UP000520767"/>
    </source>
</evidence>
<dbReference type="RefSeq" id="WP_184808355.1">
    <property type="nucleotide sequence ID" value="NZ_JACHJQ010000001.1"/>
</dbReference>
<comment type="caution">
    <text evidence="2">The sequence shown here is derived from an EMBL/GenBank/DDBJ whole genome shotgun (WGS) entry which is preliminary data.</text>
</comment>
<gene>
    <name evidence="2" type="ORF">FHR82_000259</name>
</gene>
<dbReference type="InterPro" id="IPR018958">
    <property type="entry name" value="Knr4/Smi1-like_dom"/>
</dbReference>
<dbReference type="Pfam" id="PF14568">
    <property type="entry name" value="SUKH_6"/>
    <property type="match status" value="1"/>
</dbReference>
<evidence type="ECO:0000313" key="2">
    <source>
        <dbReference type="EMBL" id="MBB4904049.1"/>
    </source>
</evidence>
<dbReference type="InterPro" id="IPR037883">
    <property type="entry name" value="Knr4/Smi1-like_sf"/>
</dbReference>
<dbReference type="EMBL" id="JACHJQ010000001">
    <property type="protein sequence ID" value="MBB4904049.1"/>
    <property type="molecule type" value="Genomic_DNA"/>
</dbReference>
<name>A0A7W7VBJ0_9PSEU</name>
<reference evidence="2 3" key="1">
    <citation type="submission" date="2020-08" db="EMBL/GenBank/DDBJ databases">
        <title>Genomic Encyclopedia of Type Strains, Phase III (KMG-III): the genomes of soil and plant-associated and newly described type strains.</title>
        <authorList>
            <person name="Whitman W."/>
        </authorList>
    </citation>
    <scope>NUCLEOTIDE SEQUENCE [LARGE SCALE GENOMIC DNA]</scope>
    <source>
        <strain evidence="2 3">CECT 8960</strain>
    </source>
</reference>
<proteinExistence type="predicted"/>
<organism evidence="2 3">
    <name type="scientific">Actinophytocola algeriensis</name>
    <dbReference type="NCBI Taxonomy" id="1768010"/>
    <lineage>
        <taxon>Bacteria</taxon>
        <taxon>Bacillati</taxon>
        <taxon>Actinomycetota</taxon>
        <taxon>Actinomycetes</taxon>
        <taxon>Pseudonocardiales</taxon>
        <taxon>Pseudonocardiaceae</taxon>
    </lineage>
</organism>
<accession>A0A7W7VBJ0</accession>
<protein>
    <recommendedName>
        <fullName evidence="1">Knr4/Smi1-like domain-containing protein</fullName>
    </recommendedName>
</protein>
<dbReference type="SMART" id="SM00860">
    <property type="entry name" value="SMI1_KNR4"/>
    <property type="match status" value="1"/>
</dbReference>
<dbReference type="SUPFAM" id="SSF160631">
    <property type="entry name" value="SMI1/KNR4-like"/>
    <property type="match status" value="1"/>
</dbReference>
<evidence type="ECO:0000259" key="1">
    <source>
        <dbReference type="SMART" id="SM00860"/>
    </source>
</evidence>
<dbReference type="Gene3D" id="3.40.1580.10">
    <property type="entry name" value="SMI1/KNR4-like"/>
    <property type="match status" value="1"/>
</dbReference>
<feature type="domain" description="Knr4/Smi1-like" evidence="1">
    <location>
        <begin position="15"/>
        <end position="154"/>
    </location>
</feature>
<dbReference type="AlphaFoldDB" id="A0A7W7VBJ0"/>
<dbReference type="Proteomes" id="UP000520767">
    <property type="component" value="Unassembled WGS sequence"/>
</dbReference>